<comment type="caution">
    <text evidence="2">The sequence shown here is derived from an EMBL/GenBank/DDBJ whole genome shotgun (WGS) entry which is preliminary data.</text>
</comment>
<organism evidence="2 3">
    <name type="scientific">Vitis vinifera</name>
    <name type="common">Grape</name>
    <dbReference type="NCBI Taxonomy" id="29760"/>
    <lineage>
        <taxon>Eukaryota</taxon>
        <taxon>Viridiplantae</taxon>
        <taxon>Streptophyta</taxon>
        <taxon>Embryophyta</taxon>
        <taxon>Tracheophyta</taxon>
        <taxon>Spermatophyta</taxon>
        <taxon>Magnoliopsida</taxon>
        <taxon>eudicotyledons</taxon>
        <taxon>Gunneridae</taxon>
        <taxon>Pentapetalae</taxon>
        <taxon>rosids</taxon>
        <taxon>Vitales</taxon>
        <taxon>Vitaceae</taxon>
        <taxon>Viteae</taxon>
        <taxon>Vitis</taxon>
    </lineage>
</organism>
<accession>A0A438C2J5</accession>
<dbReference type="Proteomes" id="UP000288805">
    <property type="component" value="Unassembled WGS sequence"/>
</dbReference>
<evidence type="ECO:0000313" key="2">
    <source>
        <dbReference type="EMBL" id="RVW17455.1"/>
    </source>
</evidence>
<proteinExistence type="predicted"/>
<name>A0A438C2J5_VITVI</name>
<gene>
    <name evidence="2" type="ORF">CK203_085493</name>
</gene>
<protein>
    <submittedName>
        <fullName evidence="2">Uncharacterized protein</fullName>
    </submittedName>
</protein>
<feature type="region of interest" description="Disordered" evidence="1">
    <location>
        <begin position="1"/>
        <end position="21"/>
    </location>
</feature>
<dbReference type="AlphaFoldDB" id="A0A438C2J5"/>
<sequence length="207" mass="22993">MMGGRIGFNPNTGHGGRQDINYHDPYNNQMSSMVASPSTFGDHTYHLYQTAKNIFNVQLYHGYDKVTVRSNNNTFIEFQPTHFVVKDQIMKKELRGKLENDLYKFRVSDSQNIPVVSAAYPIVLANNVVSFFLLIMSLSYSSGSSPTSYASPSLSCSPPLVPASETSLPTPMVNIHPMLTHAKHGALSLVYEVKYDLLQLGVSLLQS</sequence>
<reference evidence="2 3" key="1">
    <citation type="journal article" date="2018" name="PLoS Genet.">
        <title>Population sequencing reveals clonal diversity and ancestral inbreeding in the grapevine cultivar Chardonnay.</title>
        <authorList>
            <person name="Roach M.J."/>
            <person name="Johnson D.L."/>
            <person name="Bohlmann J."/>
            <person name="van Vuuren H.J."/>
            <person name="Jones S.J."/>
            <person name="Pretorius I.S."/>
            <person name="Schmidt S.A."/>
            <person name="Borneman A.R."/>
        </authorList>
    </citation>
    <scope>NUCLEOTIDE SEQUENCE [LARGE SCALE GENOMIC DNA]</scope>
    <source>
        <strain evidence="3">cv. Chardonnay</strain>
        <tissue evidence="2">Leaf</tissue>
    </source>
</reference>
<dbReference type="EMBL" id="QGNW01002577">
    <property type="protein sequence ID" value="RVW17455.1"/>
    <property type="molecule type" value="Genomic_DNA"/>
</dbReference>
<evidence type="ECO:0000313" key="3">
    <source>
        <dbReference type="Proteomes" id="UP000288805"/>
    </source>
</evidence>
<evidence type="ECO:0000256" key="1">
    <source>
        <dbReference type="SAM" id="MobiDB-lite"/>
    </source>
</evidence>